<feature type="compositionally biased region" description="Basic and acidic residues" evidence="2">
    <location>
        <begin position="513"/>
        <end position="529"/>
    </location>
</feature>
<feature type="compositionally biased region" description="Basic and acidic residues" evidence="2">
    <location>
        <begin position="215"/>
        <end position="226"/>
    </location>
</feature>
<dbReference type="InterPro" id="IPR011011">
    <property type="entry name" value="Znf_FYVE_PHD"/>
</dbReference>
<keyword evidence="1" id="KW-0175">Coiled coil</keyword>
<gene>
    <name evidence="3" type="ORF">L228DRAFT_266109</name>
</gene>
<feature type="region of interest" description="Disordered" evidence="2">
    <location>
        <begin position="461"/>
        <end position="480"/>
    </location>
</feature>
<dbReference type="STRING" id="1328760.A0A165J2R7"/>
<feature type="region of interest" description="Disordered" evidence="2">
    <location>
        <begin position="800"/>
        <end position="830"/>
    </location>
</feature>
<reference evidence="3 4" key="1">
    <citation type="journal article" date="2016" name="Fungal Biol.">
        <title>The genome of Xylona heveae provides a window into fungal endophytism.</title>
        <authorList>
            <person name="Gazis R."/>
            <person name="Kuo A."/>
            <person name="Riley R."/>
            <person name="LaButti K."/>
            <person name="Lipzen A."/>
            <person name="Lin J."/>
            <person name="Amirebrahimi M."/>
            <person name="Hesse C.N."/>
            <person name="Spatafora J.W."/>
            <person name="Henrissat B."/>
            <person name="Hainaut M."/>
            <person name="Grigoriev I.V."/>
            <person name="Hibbett D.S."/>
        </authorList>
    </citation>
    <scope>NUCLEOTIDE SEQUENCE [LARGE SCALE GENOMIC DNA]</scope>
    <source>
        <strain evidence="3 4">TC161</strain>
    </source>
</reference>
<evidence type="ECO:0000256" key="1">
    <source>
        <dbReference type="SAM" id="Coils"/>
    </source>
</evidence>
<dbReference type="OrthoDB" id="5431456at2759"/>
<feature type="region of interest" description="Disordered" evidence="2">
    <location>
        <begin position="49"/>
        <end position="115"/>
    </location>
</feature>
<proteinExistence type="predicted"/>
<evidence type="ECO:0000313" key="4">
    <source>
        <dbReference type="Proteomes" id="UP000076632"/>
    </source>
</evidence>
<dbReference type="InParanoid" id="A0A165J2R7"/>
<dbReference type="AlphaFoldDB" id="A0A165J2R7"/>
<feature type="compositionally biased region" description="Polar residues" evidence="2">
    <location>
        <begin position="710"/>
        <end position="720"/>
    </location>
</feature>
<dbReference type="RefSeq" id="XP_018191204.1">
    <property type="nucleotide sequence ID" value="XM_018334812.1"/>
</dbReference>
<dbReference type="EMBL" id="KV407455">
    <property type="protein sequence ID" value="KZF25649.1"/>
    <property type="molecule type" value="Genomic_DNA"/>
</dbReference>
<feature type="compositionally biased region" description="Polar residues" evidence="2">
    <location>
        <begin position="394"/>
        <end position="410"/>
    </location>
</feature>
<sequence>MPPIRESNPVLSCSQCHQSFHSDCHVPAIELLPSECDAHLWRCNRCTSPSENVSNENSDRHLYGKPLPRVQSPEPVWSDYPVDFESPPLKRHKTTKDQRSGGLSDVQRLASGPQHTMPLPYSLGHQSSYSEQLRPDDIHSVGLPTPNGQSYERDAWRSASVPFTSRQQVDIGSRSALSSQDHYEIAASKMQFTTQTRGQFSAAPSVTRTTSANERSSKNGIDDSKELSTVCNDAYQSSHPEDSPFASPRRMVEESAFVPSRHIDGFHVDHLGRVPQPNDGFHEEPNTPTPHRWILSQLTQNTADGKAFLHKKELSAKSPLHKSSNNELSGLHFTAINASGSIRETQTVYDIDESETESHMDGNLPCLDRKLSLARGSLTVTGNSIDGEEDHTQEPTSLQDSSGNESDNQPRPSPEKNKFERIQCSGCKSQVPYISSRSKDRIQCGTCRTSTFPPRILSLLNPTPSYSVNGRPQVLETPSSAQEVIEIDETDHGKDGCMDGRSTQDPNVSETPRQQERRQSPRLNEKNNAKESYWSSLDGCDDNAQSSRMSNTPPASRKRRLEDISSDPELIPSPNGGAIEREIIDKENIGSRPRKKIKFLDMSIAGQVPNFDILRGELEENQEGWKVLAHQREEALRVQEEELQKARDKILALEAKEAEIETMRLELARLKQEQMRISPSKISEQEHPNLPRLDTSDPASTECEAPQTLDDPSSPQTNEGHQFILSGDDISKSQFPAGFETFIRDPENLDFREKDFLKAFPEFHQDNVWFDRAAKLAEIRARPSRKESFGKRLAFSRASRHGNLHHELQRQAPAPTQNESSSERDPSANRQKSFQEFFGIPEKVIPTTHEKGLAYRDEALTSSGKLRRAKFMHNVGRNPLA</sequence>
<feature type="compositionally biased region" description="Polar residues" evidence="2">
    <location>
        <begin position="196"/>
        <end position="214"/>
    </location>
</feature>
<keyword evidence="4" id="KW-1185">Reference proteome</keyword>
<feature type="compositionally biased region" description="Polar residues" evidence="2">
    <location>
        <begin position="543"/>
        <end position="554"/>
    </location>
</feature>
<dbReference type="InterPro" id="IPR013083">
    <property type="entry name" value="Znf_RING/FYVE/PHD"/>
</dbReference>
<accession>A0A165J2R7</accession>
<feature type="region of interest" description="Disordered" evidence="2">
    <location>
        <begin position="196"/>
        <end position="227"/>
    </location>
</feature>
<dbReference type="GeneID" id="28899949"/>
<dbReference type="Gene3D" id="3.30.40.10">
    <property type="entry name" value="Zinc/RING finger domain, C3HC4 (zinc finger)"/>
    <property type="match status" value="1"/>
</dbReference>
<organism evidence="3 4">
    <name type="scientific">Xylona heveae (strain CBS 132557 / TC161)</name>
    <dbReference type="NCBI Taxonomy" id="1328760"/>
    <lineage>
        <taxon>Eukaryota</taxon>
        <taxon>Fungi</taxon>
        <taxon>Dikarya</taxon>
        <taxon>Ascomycota</taxon>
        <taxon>Pezizomycotina</taxon>
        <taxon>Xylonomycetes</taxon>
        <taxon>Xylonales</taxon>
        <taxon>Xylonaceae</taxon>
        <taxon>Xylona</taxon>
    </lineage>
</organism>
<evidence type="ECO:0000313" key="3">
    <source>
        <dbReference type="EMBL" id="KZF25649.1"/>
    </source>
</evidence>
<evidence type="ECO:0000256" key="2">
    <source>
        <dbReference type="SAM" id="MobiDB-lite"/>
    </source>
</evidence>
<feature type="region of interest" description="Disordered" evidence="2">
    <location>
        <begin position="380"/>
        <end position="420"/>
    </location>
</feature>
<feature type="region of interest" description="Disordered" evidence="2">
    <location>
        <begin position="676"/>
        <end position="721"/>
    </location>
</feature>
<name>A0A165J2R7_XYLHT</name>
<dbReference type="SUPFAM" id="SSF57903">
    <property type="entry name" value="FYVE/PHD zinc finger"/>
    <property type="match status" value="1"/>
</dbReference>
<protein>
    <recommendedName>
        <fullName evidence="5">Zinc finger PHD-type domain-containing protein</fullName>
    </recommendedName>
</protein>
<evidence type="ECO:0008006" key="5">
    <source>
        <dbReference type="Google" id="ProtNLM"/>
    </source>
</evidence>
<feature type="coiled-coil region" evidence="1">
    <location>
        <begin position="629"/>
        <end position="673"/>
    </location>
</feature>
<feature type="region of interest" description="Disordered" evidence="2">
    <location>
        <begin position="490"/>
        <end position="578"/>
    </location>
</feature>
<feature type="compositionally biased region" description="Polar residues" evidence="2">
    <location>
        <begin position="501"/>
        <end position="512"/>
    </location>
</feature>
<dbReference type="Proteomes" id="UP000076632">
    <property type="component" value="Unassembled WGS sequence"/>
</dbReference>